<evidence type="ECO:0000256" key="2">
    <source>
        <dbReference type="SAM" id="SignalP"/>
    </source>
</evidence>
<evidence type="ECO:0000313" key="3">
    <source>
        <dbReference type="EMBL" id="CAG5003277.1"/>
    </source>
</evidence>
<feature type="transmembrane region" description="Helical" evidence="1">
    <location>
        <begin position="100"/>
        <end position="121"/>
    </location>
</feature>
<keyword evidence="1" id="KW-0472">Membrane</keyword>
<accession>A0A916JFI2</accession>
<reference evidence="3" key="1">
    <citation type="submission" date="2021-04" db="EMBL/GenBank/DDBJ databases">
        <authorList>
            <person name="Rodrigo-Torres L."/>
            <person name="Arahal R. D."/>
            <person name="Lucena T."/>
        </authorList>
    </citation>
    <scope>NUCLEOTIDE SEQUENCE</scope>
    <source>
        <strain evidence="3">CECT 9275</strain>
    </source>
</reference>
<evidence type="ECO:0000256" key="1">
    <source>
        <dbReference type="SAM" id="Phobius"/>
    </source>
</evidence>
<feature type="signal peptide" evidence="2">
    <location>
        <begin position="1"/>
        <end position="31"/>
    </location>
</feature>
<protein>
    <recommendedName>
        <fullName evidence="5">Glycine zipper family protein</fullName>
    </recommendedName>
</protein>
<name>A0A916JFI2_9BACT</name>
<comment type="caution">
    <text evidence="3">The sequence shown here is derived from an EMBL/GenBank/DDBJ whole genome shotgun (WGS) entry which is preliminary data.</text>
</comment>
<feature type="transmembrane region" description="Helical" evidence="1">
    <location>
        <begin position="133"/>
        <end position="154"/>
    </location>
</feature>
<keyword evidence="4" id="KW-1185">Reference proteome</keyword>
<organism evidence="3 4">
    <name type="scientific">Dyadobacter helix</name>
    <dbReference type="NCBI Taxonomy" id="2822344"/>
    <lineage>
        <taxon>Bacteria</taxon>
        <taxon>Pseudomonadati</taxon>
        <taxon>Bacteroidota</taxon>
        <taxon>Cytophagia</taxon>
        <taxon>Cytophagales</taxon>
        <taxon>Spirosomataceae</taxon>
        <taxon>Dyadobacter</taxon>
    </lineage>
</organism>
<proteinExistence type="predicted"/>
<gene>
    <name evidence="3" type="ORF">DYBT9275_03118</name>
</gene>
<dbReference type="AlphaFoldDB" id="A0A916JFI2"/>
<keyword evidence="1" id="KW-1133">Transmembrane helix</keyword>
<keyword evidence="2" id="KW-0732">Signal</keyword>
<feature type="chain" id="PRO_5037551438" description="Glycine zipper family protein" evidence="2">
    <location>
        <begin position="32"/>
        <end position="187"/>
    </location>
</feature>
<keyword evidence="1" id="KW-0812">Transmembrane</keyword>
<dbReference type="Proteomes" id="UP000680038">
    <property type="component" value="Unassembled WGS sequence"/>
</dbReference>
<sequence length="187" mass="20700">MPFAMKLILIKSQILCGFCILLFIAGHQAEAQTKGIYPYKCFITLKGRKLQRVYLYQITDSTIQIARKHNHLFKADSLPVLIESIPINQDLVKIRARSRFSGLIGGGIGFVVGVALATLAIEGSSPDIGEALVGVFLVIPLAGTGSGFLGAYAANSTSKVEYKHLISDKKEFERLKYYSFKSWVERR</sequence>
<evidence type="ECO:0000313" key="4">
    <source>
        <dbReference type="Proteomes" id="UP000680038"/>
    </source>
</evidence>
<evidence type="ECO:0008006" key="5">
    <source>
        <dbReference type="Google" id="ProtNLM"/>
    </source>
</evidence>
<dbReference type="EMBL" id="CAJRAF010000002">
    <property type="protein sequence ID" value="CAG5003277.1"/>
    <property type="molecule type" value="Genomic_DNA"/>
</dbReference>